<evidence type="ECO:0000256" key="21">
    <source>
        <dbReference type="ARBA" id="ARBA00029728"/>
    </source>
</evidence>
<dbReference type="PRINTS" id="PR00370">
    <property type="entry name" value="FMOXYGENASE"/>
</dbReference>
<evidence type="ECO:0000256" key="16">
    <source>
        <dbReference type="ARBA" id="ARBA00022989"/>
    </source>
</evidence>
<comment type="catalytic activity">
    <reaction evidence="25">
        <text>hexan-3-one + NADPH + O2 + H(+) = propyl propanoate + NADP(+) + H2O</text>
        <dbReference type="Rhea" id="RHEA:54848"/>
        <dbReference type="ChEBI" id="CHEBI:15377"/>
        <dbReference type="ChEBI" id="CHEBI:15378"/>
        <dbReference type="ChEBI" id="CHEBI:15379"/>
        <dbReference type="ChEBI" id="CHEBI:57783"/>
        <dbReference type="ChEBI" id="CHEBI:58349"/>
        <dbReference type="ChEBI" id="CHEBI:89828"/>
        <dbReference type="ChEBI" id="CHEBI:89891"/>
    </reaction>
    <physiologicalReaction direction="left-to-right" evidence="25">
        <dbReference type="Rhea" id="RHEA:54849"/>
    </physiologicalReaction>
</comment>
<organism evidence="35 36">
    <name type="scientific">Kutzneria kofuensis</name>
    <dbReference type="NCBI Taxonomy" id="103725"/>
    <lineage>
        <taxon>Bacteria</taxon>
        <taxon>Bacillati</taxon>
        <taxon>Actinomycetota</taxon>
        <taxon>Actinomycetes</taxon>
        <taxon>Pseudonocardiales</taxon>
        <taxon>Pseudonocardiaceae</taxon>
        <taxon>Kutzneria</taxon>
    </lineage>
</organism>
<keyword evidence="14" id="KW-0492">Microsome</keyword>
<dbReference type="Gene3D" id="3.50.50.60">
    <property type="entry name" value="FAD/NAD(P)-binding domain"/>
    <property type="match status" value="1"/>
</dbReference>
<evidence type="ECO:0000256" key="29">
    <source>
        <dbReference type="ARBA" id="ARBA00047977"/>
    </source>
</evidence>
<keyword evidence="15" id="KW-0521">NADP</keyword>
<protein>
    <recommendedName>
        <fullName evidence="7">Flavin-containing monooxygenase 5</fullName>
        <ecNumber evidence="6">1.6.3.1</ecNumber>
    </recommendedName>
    <alternativeName>
        <fullName evidence="23">Dimethylaniline monooxygenase [N-oxide-forming] 5</fullName>
    </alternativeName>
    <alternativeName>
        <fullName evidence="21">Dimethylaniline oxidase 5</fullName>
    </alternativeName>
    <alternativeName>
        <fullName evidence="22">NADPH oxidase</fullName>
    </alternativeName>
</protein>
<comment type="catalytic activity">
    <reaction evidence="26">
        <text>heptan-2-one + NADPH + O2 + H(+) = pentyl acetate + NADP(+) + H2O</text>
        <dbReference type="Rhea" id="RHEA:54836"/>
        <dbReference type="ChEBI" id="CHEBI:5672"/>
        <dbReference type="ChEBI" id="CHEBI:15377"/>
        <dbReference type="ChEBI" id="CHEBI:15378"/>
        <dbReference type="ChEBI" id="CHEBI:15379"/>
        <dbReference type="ChEBI" id="CHEBI:57783"/>
        <dbReference type="ChEBI" id="CHEBI:58349"/>
        <dbReference type="ChEBI" id="CHEBI:87362"/>
    </reaction>
    <physiologicalReaction direction="left-to-right" evidence="26">
        <dbReference type="Rhea" id="RHEA:54837"/>
    </physiologicalReaction>
</comment>
<evidence type="ECO:0000313" key="35">
    <source>
        <dbReference type="EMBL" id="MBB5894621.1"/>
    </source>
</evidence>
<keyword evidence="9" id="KW-0597">Phosphoprotein</keyword>
<name>A0A7W9NJR5_9PSEU</name>
<evidence type="ECO:0000256" key="30">
    <source>
        <dbReference type="ARBA" id="ARBA00048459"/>
    </source>
</evidence>
<accession>A0A7W9NJR5</accession>
<comment type="catalytic activity">
    <reaction evidence="28">
        <text>NADPH + O2 + H(+) = H2O2 + NADP(+)</text>
        <dbReference type="Rhea" id="RHEA:11260"/>
        <dbReference type="ChEBI" id="CHEBI:15378"/>
        <dbReference type="ChEBI" id="CHEBI:15379"/>
        <dbReference type="ChEBI" id="CHEBI:16240"/>
        <dbReference type="ChEBI" id="CHEBI:57783"/>
        <dbReference type="ChEBI" id="CHEBI:58349"/>
        <dbReference type="EC" id="1.6.3.1"/>
    </reaction>
    <physiologicalReaction direction="left-to-right" evidence="28">
        <dbReference type="Rhea" id="RHEA:11261"/>
    </physiologicalReaction>
</comment>
<evidence type="ECO:0000313" key="36">
    <source>
        <dbReference type="Proteomes" id="UP000585638"/>
    </source>
</evidence>
<evidence type="ECO:0000256" key="25">
    <source>
        <dbReference type="ARBA" id="ARBA00047426"/>
    </source>
</evidence>
<evidence type="ECO:0000256" key="15">
    <source>
        <dbReference type="ARBA" id="ARBA00022857"/>
    </source>
</evidence>
<evidence type="ECO:0000256" key="12">
    <source>
        <dbReference type="ARBA" id="ARBA00022824"/>
    </source>
</evidence>
<reference evidence="35 36" key="1">
    <citation type="submission" date="2020-08" db="EMBL/GenBank/DDBJ databases">
        <title>Sequencing the genomes of 1000 actinobacteria strains.</title>
        <authorList>
            <person name="Klenk H.-P."/>
        </authorList>
    </citation>
    <scope>NUCLEOTIDE SEQUENCE [LARGE SCALE GENOMIC DNA]</scope>
    <source>
        <strain evidence="35 36">DSM 43851</strain>
    </source>
</reference>
<evidence type="ECO:0000256" key="5">
    <source>
        <dbReference type="ARBA" id="ARBA00010139"/>
    </source>
</evidence>
<keyword evidence="17" id="KW-0560">Oxidoreductase</keyword>
<comment type="function">
    <text evidence="24">Acts as a Baeyer-Villiger monooxygenase on a broad range of substrates. Catalyzes the insertion of an oxygen atom into a carbon-carbon bond adjacent to a carbonyl, which converts ketones to esters. Active on diverse carbonyl compounds, whereas soft nucleophiles are mostly non- or poorly reactive. In contrast with other forms of FMO it is non- or poorly active on 'classical' substrates such as drugs, pesticides, and dietary components containing soft nucleophilic heteroatoms. Able to oxidize drug molecules bearing a carbonyl group on an aliphatic chain, such as nabumetone and pentoxifylline. Also, in the absence of substrates, shows slow but yet significant NADPH oxidase activity. Acts as a positive modulator of cholesterol biosynthesis as well as glucose homeostasis, promoting metabolic aging via pleiotropic effects.</text>
</comment>
<dbReference type="EC" id="1.6.3.1" evidence="6"/>
<comment type="catalytic activity">
    <reaction evidence="27">
        <text>sulcatone + NADPH + O2 + H(+) = 4-methylpent-3-en-1-yl acetate + NADP(+) + H2O</text>
        <dbReference type="Rhea" id="RHEA:54864"/>
        <dbReference type="ChEBI" id="CHEBI:15377"/>
        <dbReference type="ChEBI" id="CHEBI:15378"/>
        <dbReference type="ChEBI" id="CHEBI:15379"/>
        <dbReference type="ChEBI" id="CHEBI:16310"/>
        <dbReference type="ChEBI" id="CHEBI:57783"/>
        <dbReference type="ChEBI" id="CHEBI:58349"/>
        <dbReference type="ChEBI" id="CHEBI:138373"/>
    </reaction>
    <physiologicalReaction direction="left-to-right" evidence="27">
        <dbReference type="Rhea" id="RHEA:54865"/>
    </physiologicalReaction>
</comment>
<dbReference type="GO" id="GO:0050660">
    <property type="term" value="F:flavin adenine dinucleotide binding"/>
    <property type="evidence" value="ECO:0007669"/>
    <property type="project" value="InterPro"/>
</dbReference>
<evidence type="ECO:0000256" key="17">
    <source>
        <dbReference type="ARBA" id="ARBA00023002"/>
    </source>
</evidence>
<keyword evidence="13" id="KW-0274">FAD</keyword>
<comment type="cofactor">
    <cofactor evidence="1">
        <name>FAD</name>
        <dbReference type="ChEBI" id="CHEBI:57692"/>
    </cofactor>
</comment>
<evidence type="ECO:0000256" key="24">
    <source>
        <dbReference type="ARBA" id="ARBA00045722"/>
    </source>
</evidence>
<dbReference type="PANTHER" id="PTHR23023">
    <property type="entry name" value="DIMETHYLANILINE MONOOXYGENASE"/>
    <property type="match status" value="1"/>
</dbReference>
<evidence type="ECO:0000256" key="14">
    <source>
        <dbReference type="ARBA" id="ARBA00022848"/>
    </source>
</evidence>
<keyword evidence="12" id="KW-0256">Endoplasmic reticulum</keyword>
<dbReference type="InterPro" id="IPR000960">
    <property type="entry name" value="Flavin_mOase"/>
</dbReference>
<gene>
    <name evidence="35" type="ORF">BJ998_005817</name>
</gene>
<evidence type="ECO:0000256" key="1">
    <source>
        <dbReference type="ARBA" id="ARBA00001974"/>
    </source>
</evidence>
<comment type="similarity">
    <text evidence="5">Belongs to the FAD-binding monooxygenase family.</text>
</comment>
<evidence type="ECO:0000256" key="18">
    <source>
        <dbReference type="ARBA" id="ARBA00023033"/>
    </source>
</evidence>
<evidence type="ECO:0000256" key="2">
    <source>
        <dbReference type="ARBA" id="ARBA00004389"/>
    </source>
</evidence>
<evidence type="ECO:0000256" key="11">
    <source>
        <dbReference type="ARBA" id="ARBA00022692"/>
    </source>
</evidence>
<dbReference type="AlphaFoldDB" id="A0A7W9NJR5"/>
<dbReference type="InterPro" id="IPR036188">
    <property type="entry name" value="FAD/NAD-bd_sf"/>
</dbReference>
<comment type="similarity">
    <text evidence="4">Belongs to the FMO family.</text>
</comment>
<keyword evidence="18" id="KW-0503">Monooxygenase</keyword>
<comment type="catalytic activity">
    <reaction evidence="34">
        <text>octan-3-one + NADPH + O2 + H(+) = pentyl propanoate + NADP(+) + H2O</text>
        <dbReference type="Rhea" id="RHEA:54840"/>
        <dbReference type="ChEBI" id="CHEBI:15377"/>
        <dbReference type="ChEBI" id="CHEBI:15378"/>
        <dbReference type="ChEBI" id="CHEBI:15379"/>
        <dbReference type="ChEBI" id="CHEBI:57783"/>
        <dbReference type="ChEBI" id="CHEBI:58349"/>
        <dbReference type="ChEBI" id="CHEBI:80946"/>
        <dbReference type="ChEBI" id="CHEBI:87373"/>
    </reaction>
    <physiologicalReaction direction="left-to-right" evidence="34">
        <dbReference type="Rhea" id="RHEA:54841"/>
    </physiologicalReaction>
</comment>
<dbReference type="GO" id="GO:0004499">
    <property type="term" value="F:N,N-dimethylaniline monooxygenase activity"/>
    <property type="evidence" value="ECO:0007669"/>
    <property type="project" value="InterPro"/>
</dbReference>
<evidence type="ECO:0000256" key="9">
    <source>
        <dbReference type="ARBA" id="ARBA00022553"/>
    </source>
</evidence>
<evidence type="ECO:0000256" key="6">
    <source>
        <dbReference type="ARBA" id="ARBA00012698"/>
    </source>
</evidence>
<evidence type="ECO:0000256" key="27">
    <source>
        <dbReference type="ARBA" id="ARBA00047855"/>
    </source>
</evidence>
<evidence type="ECO:0000256" key="3">
    <source>
        <dbReference type="ARBA" id="ARBA00004524"/>
    </source>
</evidence>
<keyword evidence="19" id="KW-0443">Lipid metabolism</keyword>
<keyword evidence="20" id="KW-0472">Membrane</keyword>
<evidence type="ECO:0000256" key="19">
    <source>
        <dbReference type="ARBA" id="ARBA00023098"/>
    </source>
</evidence>
<dbReference type="SUPFAM" id="SSF51905">
    <property type="entry name" value="FAD/NAD(P)-binding domain"/>
    <property type="match status" value="1"/>
</dbReference>
<comment type="subcellular location">
    <subcellularLocation>
        <location evidence="2">Endoplasmic reticulum membrane</location>
        <topology evidence="2">Single-pass membrane protein</topology>
    </subcellularLocation>
    <subcellularLocation>
        <location evidence="3">Microsome membrane</location>
    </subcellularLocation>
</comment>
<evidence type="ECO:0000256" key="32">
    <source>
        <dbReference type="ARBA" id="ARBA00048990"/>
    </source>
</evidence>
<dbReference type="InterPro" id="IPR050346">
    <property type="entry name" value="FMO-like"/>
</dbReference>
<dbReference type="FunFam" id="3.50.50.60:FF:000159">
    <property type="entry name" value="Dimethylaniline monooxygenase [N-oxide-forming]"/>
    <property type="match status" value="1"/>
</dbReference>
<evidence type="ECO:0000256" key="13">
    <source>
        <dbReference type="ARBA" id="ARBA00022827"/>
    </source>
</evidence>
<dbReference type="InterPro" id="IPR020946">
    <property type="entry name" value="Flavin_mOase-like"/>
</dbReference>
<comment type="catalytic activity">
    <reaction evidence="32">
        <text>heptan-4-one + NADPH + O2 + H(+) = propyl butanoate + NADP(+) + H2O</text>
        <dbReference type="Rhea" id="RHEA:54852"/>
        <dbReference type="ChEBI" id="CHEBI:15377"/>
        <dbReference type="ChEBI" id="CHEBI:15378"/>
        <dbReference type="ChEBI" id="CHEBI:15379"/>
        <dbReference type="ChEBI" id="CHEBI:57783"/>
        <dbReference type="ChEBI" id="CHEBI:58349"/>
        <dbReference type="ChEBI" id="CHEBI:89484"/>
        <dbReference type="ChEBI" id="CHEBI:89719"/>
    </reaction>
    <physiologicalReaction direction="left-to-right" evidence="32">
        <dbReference type="Rhea" id="RHEA:54853"/>
    </physiologicalReaction>
</comment>
<evidence type="ECO:0000256" key="28">
    <source>
        <dbReference type="ARBA" id="ARBA00047864"/>
    </source>
</evidence>
<dbReference type="GO" id="GO:0006629">
    <property type="term" value="P:lipid metabolic process"/>
    <property type="evidence" value="ECO:0007669"/>
    <property type="project" value="UniProtKB-KW"/>
</dbReference>
<dbReference type="InterPro" id="IPR002257">
    <property type="entry name" value="Flavin_mOase_5"/>
</dbReference>
<keyword evidence="10" id="KW-0285">Flavoprotein</keyword>
<evidence type="ECO:0000256" key="34">
    <source>
        <dbReference type="ARBA" id="ARBA00049475"/>
    </source>
</evidence>
<keyword evidence="11" id="KW-0812">Transmembrane</keyword>
<dbReference type="Pfam" id="PF00743">
    <property type="entry name" value="FMO-like"/>
    <property type="match status" value="1"/>
</dbReference>
<comment type="catalytic activity">
    <reaction evidence="31">
        <text>(2E)-geranial + NADPH + O2 + H(+) = (1E)-2,6-dimethylhepta-1,5-dien-1-yl formate + NADP(+) + H2O</text>
        <dbReference type="Rhea" id="RHEA:54860"/>
        <dbReference type="ChEBI" id="CHEBI:15377"/>
        <dbReference type="ChEBI" id="CHEBI:15378"/>
        <dbReference type="ChEBI" id="CHEBI:15379"/>
        <dbReference type="ChEBI" id="CHEBI:16980"/>
        <dbReference type="ChEBI" id="CHEBI:57783"/>
        <dbReference type="ChEBI" id="CHEBI:58349"/>
        <dbReference type="ChEBI" id="CHEBI:138375"/>
    </reaction>
    <physiologicalReaction direction="left-to-right" evidence="31">
        <dbReference type="Rhea" id="RHEA:54861"/>
    </physiologicalReaction>
</comment>
<dbReference type="GO" id="GO:0016174">
    <property type="term" value="F:NAD(P)H oxidase H2O2-forming activity"/>
    <property type="evidence" value="ECO:0007669"/>
    <property type="project" value="UniProtKB-EC"/>
</dbReference>
<evidence type="ECO:0000256" key="10">
    <source>
        <dbReference type="ARBA" id="ARBA00022630"/>
    </source>
</evidence>
<comment type="catalytic activity">
    <reaction evidence="30">
        <text>octan-3-one + NADPH + O2 + H(+) = ethyl hexanoate + NADP(+) + H2O</text>
        <dbReference type="Rhea" id="RHEA:54856"/>
        <dbReference type="ChEBI" id="CHEBI:15377"/>
        <dbReference type="ChEBI" id="CHEBI:15378"/>
        <dbReference type="ChEBI" id="CHEBI:15379"/>
        <dbReference type="ChEBI" id="CHEBI:57783"/>
        <dbReference type="ChEBI" id="CHEBI:58349"/>
        <dbReference type="ChEBI" id="CHEBI:80946"/>
        <dbReference type="ChEBI" id="CHEBI:86055"/>
    </reaction>
    <physiologicalReaction direction="left-to-right" evidence="30">
        <dbReference type="Rhea" id="RHEA:54857"/>
    </physiologicalReaction>
</comment>
<dbReference type="PIRSF" id="PIRSF000332">
    <property type="entry name" value="FMO"/>
    <property type="match status" value="1"/>
</dbReference>
<dbReference type="RefSeq" id="WP_184866520.1">
    <property type="nucleotide sequence ID" value="NZ_BAAAWY010000059.1"/>
</dbReference>
<sequence length="439" mass="49185">MAEVCVIGAGSSGIAAAQVLQSRGIEFDCYEVGSEVGGNWRYRNDNGMSSAYRSLHINTSTRQMQYASFPMPAGLPAYPDHFQIARYFDSFVDHFGLRDKIAFRTEVTAVVPRDGGYDVTIRERDTGAERTLPYRSVIVANGHHWDPREPEFPGTFTGERVHSHYYKTFEPYIGKRVLVLGIGNSACDIAVELSRVADRTFLAMRRSAHILPKFLFGIPTDHLTTSPLARGPLWLQRLSMRALLALTRGSVTRYGLPEPDHKVLAAHPTVSDDILTRVGHGDIVVKPNIARFDGSDVVFDDGSREQVDAVIYCTGYRITFPFLADDIVPTADNEVALYQRVVPVNHPGLYFLGLIQPLGAIMPLAEAQAHWIADLIEGAAALPSADEMNREIRRYRERMRRRYVASKRHTIEVDFQEYLADLKRLRRMLPSSKLMGTGS</sequence>
<dbReference type="EMBL" id="JACHIR010000001">
    <property type="protein sequence ID" value="MBB5894621.1"/>
    <property type="molecule type" value="Genomic_DNA"/>
</dbReference>
<evidence type="ECO:0000256" key="20">
    <source>
        <dbReference type="ARBA" id="ARBA00023136"/>
    </source>
</evidence>
<evidence type="ECO:0000256" key="23">
    <source>
        <dbReference type="ARBA" id="ARBA00033301"/>
    </source>
</evidence>
<evidence type="ECO:0000256" key="31">
    <source>
        <dbReference type="ARBA" id="ARBA00048989"/>
    </source>
</evidence>
<proteinExistence type="inferred from homology"/>
<keyword evidence="36" id="KW-1185">Reference proteome</keyword>
<comment type="catalytic activity">
    <reaction evidence="29">
        <text>hexan-3-one + NADPH + O2 + H(+) = ethyl butanoate + NADP(+) + H2O</text>
        <dbReference type="Rhea" id="RHEA:54844"/>
        <dbReference type="ChEBI" id="CHEBI:15377"/>
        <dbReference type="ChEBI" id="CHEBI:15378"/>
        <dbReference type="ChEBI" id="CHEBI:15379"/>
        <dbReference type="ChEBI" id="CHEBI:57783"/>
        <dbReference type="ChEBI" id="CHEBI:58349"/>
        <dbReference type="ChEBI" id="CHEBI:88764"/>
        <dbReference type="ChEBI" id="CHEBI:89891"/>
    </reaction>
    <physiologicalReaction direction="left-to-right" evidence="29">
        <dbReference type="Rhea" id="RHEA:54845"/>
    </physiologicalReaction>
</comment>
<evidence type="ECO:0000256" key="7">
    <source>
        <dbReference type="ARBA" id="ARBA00019213"/>
    </source>
</evidence>
<evidence type="ECO:0000256" key="22">
    <source>
        <dbReference type="ARBA" id="ARBA00033213"/>
    </source>
</evidence>
<dbReference type="PRINTS" id="PR01125">
    <property type="entry name" value="FMOXYGENASE5"/>
</dbReference>
<comment type="catalytic activity">
    <reaction evidence="33">
        <text>N,N-dimethylaniline + NADPH + O2 + H(+) = N,N-dimethylaniline N-oxide + NADP(+) + H2O</text>
        <dbReference type="Rhea" id="RHEA:24468"/>
        <dbReference type="ChEBI" id="CHEBI:15377"/>
        <dbReference type="ChEBI" id="CHEBI:15378"/>
        <dbReference type="ChEBI" id="CHEBI:15379"/>
        <dbReference type="ChEBI" id="CHEBI:16269"/>
        <dbReference type="ChEBI" id="CHEBI:17735"/>
        <dbReference type="ChEBI" id="CHEBI:57783"/>
        <dbReference type="ChEBI" id="CHEBI:58349"/>
        <dbReference type="EC" id="1.14.13.8"/>
    </reaction>
    <physiologicalReaction direction="left-to-right" evidence="33">
        <dbReference type="Rhea" id="RHEA:24469"/>
    </physiologicalReaction>
</comment>
<dbReference type="GO" id="GO:0050661">
    <property type="term" value="F:NADP binding"/>
    <property type="evidence" value="ECO:0007669"/>
    <property type="project" value="InterPro"/>
</dbReference>
<keyword evidence="8" id="KW-0488">Methylation</keyword>
<evidence type="ECO:0000256" key="33">
    <source>
        <dbReference type="ARBA" id="ARBA00049443"/>
    </source>
</evidence>
<dbReference type="Proteomes" id="UP000585638">
    <property type="component" value="Unassembled WGS sequence"/>
</dbReference>
<evidence type="ECO:0000256" key="26">
    <source>
        <dbReference type="ARBA" id="ARBA00047574"/>
    </source>
</evidence>
<evidence type="ECO:0000256" key="8">
    <source>
        <dbReference type="ARBA" id="ARBA00022481"/>
    </source>
</evidence>
<evidence type="ECO:0000256" key="4">
    <source>
        <dbReference type="ARBA" id="ARBA00009183"/>
    </source>
</evidence>
<comment type="caution">
    <text evidence="35">The sequence shown here is derived from an EMBL/GenBank/DDBJ whole genome shotgun (WGS) entry which is preliminary data.</text>
</comment>
<keyword evidence="16" id="KW-1133">Transmembrane helix</keyword>